<dbReference type="Pfam" id="PF00805">
    <property type="entry name" value="Pentapeptide"/>
    <property type="match status" value="1"/>
</dbReference>
<name>A0A7X1U3Z2_9PSED</name>
<dbReference type="PANTHER" id="PTHR14136">
    <property type="entry name" value="BTB_POZ DOMAIN-CONTAINING PROTEIN KCTD9"/>
    <property type="match status" value="1"/>
</dbReference>
<gene>
    <name evidence="1" type="primary">qnr</name>
    <name evidence="1" type="ORF">GDH07_08975</name>
</gene>
<dbReference type="RefSeq" id="WP_053138367.1">
    <property type="nucleotide sequence ID" value="NZ_JBLAVA010000009.1"/>
</dbReference>
<dbReference type="PANTHER" id="PTHR14136:SF17">
    <property type="entry name" value="BTB_POZ DOMAIN-CONTAINING PROTEIN KCTD9"/>
    <property type="match status" value="1"/>
</dbReference>
<dbReference type="EMBL" id="WHUV01000001">
    <property type="protein sequence ID" value="MQA53443.1"/>
    <property type="molecule type" value="Genomic_DNA"/>
</dbReference>
<dbReference type="SUPFAM" id="SSF141571">
    <property type="entry name" value="Pentapeptide repeat-like"/>
    <property type="match status" value="1"/>
</dbReference>
<reference evidence="1 2" key="1">
    <citation type="submission" date="2019-10" db="EMBL/GenBank/DDBJ databases">
        <title>Pseudomonas dajingensis sp. nov., isolated from the profound head ulcers of farmed Murray cod (Maccullochella peelii peelii).</title>
        <authorList>
            <person name="Liu Y."/>
        </authorList>
    </citation>
    <scope>NUCLEOTIDE SEQUENCE [LARGE SCALE GENOMIC DNA]</scope>
    <source>
        <strain evidence="1 2">MC042</strain>
    </source>
</reference>
<dbReference type="InterPro" id="IPR051082">
    <property type="entry name" value="Pentapeptide-BTB/POZ_domain"/>
</dbReference>
<dbReference type="AlphaFoldDB" id="A0A7X1U3Z2"/>
<protein>
    <submittedName>
        <fullName evidence="1">Qnr family pentapeptide repeat protein</fullName>
    </submittedName>
</protein>
<organism evidence="1 2">
    <name type="scientific">Pseudomonas piscis</name>
    <dbReference type="NCBI Taxonomy" id="2614538"/>
    <lineage>
        <taxon>Bacteria</taxon>
        <taxon>Pseudomonadati</taxon>
        <taxon>Pseudomonadota</taxon>
        <taxon>Gammaproteobacteria</taxon>
        <taxon>Pseudomonadales</taxon>
        <taxon>Pseudomonadaceae</taxon>
        <taxon>Pseudomonas</taxon>
    </lineage>
</organism>
<dbReference type="InterPro" id="IPR001646">
    <property type="entry name" value="5peptide_repeat"/>
</dbReference>
<comment type="caution">
    <text evidence="1">The sequence shown here is derived from an EMBL/GenBank/DDBJ whole genome shotgun (WGS) entry which is preliminary data.</text>
</comment>
<dbReference type="Proteomes" id="UP000486534">
    <property type="component" value="Unassembled WGS sequence"/>
</dbReference>
<dbReference type="Gene3D" id="2.160.20.80">
    <property type="entry name" value="E3 ubiquitin-protein ligase SopA"/>
    <property type="match status" value="1"/>
</dbReference>
<evidence type="ECO:0000313" key="2">
    <source>
        <dbReference type="Proteomes" id="UP000486534"/>
    </source>
</evidence>
<proteinExistence type="predicted"/>
<dbReference type="NCBIfam" id="NF033086">
    <property type="entry name" value="penta_rpt_Qnr"/>
    <property type="match status" value="1"/>
</dbReference>
<sequence length="215" mass="23775">MESQVFENKRIGVEEFTGQVVTGMTFLDCDFSRVDLSETQFIDCSFYDPERQVGCNFRSAKLKGASFKRCDLTVCVFNFASALGLEITECKAQGADFSSASFMNVISSKSWFCNAYINKSNLAYANFSKVNLEKCELWDNRWTGANVTGATFAGSDLSGGEFSLLDWRTADFTGCDLTNSQLGDLDIRLVNLDGVKLDRDQMSHLAARLGINVIG</sequence>
<evidence type="ECO:0000313" key="1">
    <source>
        <dbReference type="EMBL" id="MQA53443.1"/>
    </source>
</evidence>
<accession>A0A7X1U3Z2</accession>